<keyword evidence="12" id="KW-1185">Reference proteome</keyword>
<proteinExistence type="inferred from homology"/>
<keyword evidence="6" id="KW-0206">Cytoskeleton</keyword>
<gene>
    <name evidence="11" type="primary">106095591</name>
</gene>
<dbReference type="AlphaFoldDB" id="A0A1I8Q4Y0"/>
<dbReference type="KEGG" id="scac:106095591"/>
<evidence type="ECO:0000256" key="2">
    <source>
        <dbReference type="ARBA" id="ARBA00022490"/>
    </source>
</evidence>
<evidence type="ECO:0000256" key="7">
    <source>
        <dbReference type="ARBA" id="ARBA00023273"/>
    </source>
</evidence>
<evidence type="ECO:0000256" key="6">
    <source>
        <dbReference type="ARBA" id="ARBA00023212"/>
    </source>
</evidence>
<comment type="subcellular location">
    <subcellularLocation>
        <location evidence="8">Cell projection</location>
        <location evidence="8">Kinocilium</location>
    </subcellularLocation>
    <subcellularLocation>
        <location evidence="1">Cytoplasm</location>
        <location evidence="1">Cytoskeleton</location>
        <location evidence="1">Flagellum axoneme</location>
    </subcellularLocation>
</comment>
<evidence type="ECO:0000256" key="9">
    <source>
        <dbReference type="ARBA" id="ARBA00038319"/>
    </source>
</evidence>
<evidence type="ECO:0000256" key="5">
    <source>
        <dbReference type="ARBA" id="ARBA00023069"/>
    </source>
</evidence>
<dbReference type="STRING" id="35570.A0A1I8Q4Y0"/>
<keyword evidence="7" id="KW-0966">Cell projection</keyword>
<evidence type="ECO:0000256" key="4">
    <source>
        <dbReference type="ARBA" id="ARBA00022846"/>
    </source>
</evidence>
<dbReference type="VEuPathDB" id="VectorBase:SCAU013923"/>
<accession>A0A1I8Q4Y0</accession>
<protein>
    <recommendedName>
        <fullName evidence="10">Radial spoke head protein 9 homolog</fullName>
    </recommendedName>
</protein>
<evidence type="ECO:0000313" key="11">
    <source>
        <dbReference type="EnsemblMetazoa" id="SCAU013923-PA"/>
    </source>
</evidence>
<evidence type="ECO:0000256" key="10">
    <source>
        <dbReference type="ARBA" id="ARBA00041080"/>
    </source>
</evidence>
<dbReference type="PANTHER" id="PTHR22069">
    <property type="entry name" value="MITOCHONDRIAL RIBOSOMAL PROTEIN S18"/>
    <property type="match status" value="1"/>
</dbReference>
<evidence type="ECO:0000313" key="12">
    <source>
        <dbReference type="Proteomes" id="UP000095300"/>
    </source>
</evidence>
<dbReference type="GO" id="GO:0044458">
    <property type="term" value="P:motile cilium assembly"/>
    <property type="evidence" value="ECO:0007669"/>
    <property type="project" value="TreeGrafter"/>
</dbReference>
<name>A0A1I8Q4Y0_STOCA</name>
<dbReference type="GO" id="GO:0005930">
    <property type="term" value="C:axoneme"/>
    <property type="evidence" value="ECO:0007669"/>
    <property type="project" value="TreeGrafter"/>
</dbReference>
<evidence type="ECO:0000256" key="8">
    <source>
        <dbReference type="ARBA" id="ARBA00037822"/>
    </source>
</evidence>
<dbReference type="GO" id="GO:0060091">
    <property type="term" value="C:kinocilium"/>
    <property type="evidence" value="ECO:0007669"/>
    <property type="project" value="UniProtKB-SubCell"/>
</dbReference>
<dbReference type="InterPro" id="IPR055316">
    <property type="entry name" value="RSP9"/>
</dbReference>
<keyword evidence="5" id="KW-0969">Cilium</keyword>
<dbReference type="GO" id="GO:0060294">
    <property type="term" value="P:cilium movement involved in cell motility"/>
    <property type="evidence" value="ECO:0007669"/>
    <property type="project" value="TreeGrafter"/>
</dbReference>
<keyword evidence="2" id="KW-0963">Cytoplasm</keyword>
<comment type="similarity">
    <text evidence="9">Belongs to the flagellar radial spoke RSP9 family.</text>
</comment>
<evidence type="ECO:0000256" key="1">
    <source>
        <dbReference type="ARBA" id="ARBA00004611"/>
    </source>
</evidence>
<reference evidence="11" key="1">
    <citation type="submission" date="2020-05" db="UniProtKB">
        <authorList>
            <consortium name="EnsemblMetazoa"/>
        </authorList>
    </citation>
    <scope>IDENTIFICATION</scope>
    <source>
        <strain evidence="11">USDA</strain>
    </source>
</reference>
<sequence>MKPKLKLRKLIKKNACNASQIIMDINYFKESLDSLMHSGVTLLSPEEMILIENSLLALQAKNRFTYIYFWGRINGIERDYFIAFGCLRDCLKDRKFFYSLDGYQWLMLPFLQCERGFQATLLCRQPFCGDPSSINCVKLDPSFETDANHIISANLPEEIKLKEEDRLAAVVFIITEECAMCPRGALYKLTDGRVVPNQMFRGLNELQCEDLSFYQIYRLPRNDLRTNLSKRSDYNYTIDFLDSIEDVIAKDHAFSLNLLRNERFIVIKSLIWQGMTFFHKINSHKHGFLYIGDGKQNNDFPFMF</sequence>
<dbReference type="EnsemblMetazoa" id="SCAU013923-RA">
    <property type="protein sequence ID" value="SCAU013923-PA"/>
    <property type="gene ID" value="SCAU013923"/>
</dbReference>
<organism evidence="11 12">
    <name type="scientific">Stomoxys calcitrans</name>
    <name type="common">Stable fly</name>
    <name type="synonym">Conops calcitrans</name>
    <dbReference type="NCBI Taxonomy" id="35570"/>
    <lineage>
        <taxon>Eukaryota</taxon>
        <taxon>Metazoa</taxon>
        <taxon>Ecdysozoa</taxon>
        <taxon>Arthropoda</taxon>
        <taxon>Hexapoda</taxon>
        <taxon>Insecta</taxon>
        <taxon>Pterygota</taxon>
        <taxon>Neoptera</taxon>
        <taxon>Endopterygota</taxon>
        <taxon>Diptera</taxon>
        <taxon>Brachycera</taxon>
        <taxon>Muscomorpha</taxon>
        <taxon>Muscoidea</taxon>
        <taxon>Muscidae</taxon>
        <taxon>Stomoxys</taxon>
    </lineage>
</organism>
<dbReference type="Proteomes" id="UP000095300">
    <property type="component" value="Unassembled WGS sequence"/>
</dbReference>
<keyword evidence="4" id="KW-0282">Flagellum</keyword>
<dbReference type="PANTHER" id="PTHR22069:SF0">
    <property type="entry name" value="RADIAL SPOKE HEAD PROTEIN 9 HOMOLOG"/>
    <property type="match status" value="1"/>
</dbReference>
<dbReference type="GO" id="GO:0035082">
    <property type="term" value="P:axoneme assembly"/>
    <property type="evidence" value="ECO:0007669"/>
    <property type="project" value="InterPro"/>
</dbReference>
<keyword evidence="3" id="KW-0970">Cilium biogenesis/degradation</keyword>
<dbReference type="OrthoDB" id="10258956at2759"/>
<evidence type="ECO:0000256" key="3">
    <source>
        <dbReference type="ARBA" id="ARBA00022794"/>
    </source>
</evidence>